<dbReference type="SUPFAM" id="SSF52540">
    <property type="entry name" value="P-loop containing nucleoside triphosphate hydrolases"/>
    <property type="match status" value="1"/>
</dbReference>
<evidence type="ECO:0000259" key="16">
    <source>
        <dbReference type="PROSITE" id="PS50045"/>
    </source>
</evidence>
<evidence type="ECO:0000256" key="10">
    <source>
        <dbReference type="ARBA" id="ARBA00023125"/>
    </source>
</evidence>
<dbReference type="PROSITE" id="PS50045">
    <property type="entry name" value="SIGMA54_INTERACT_4"/>
    <property type="match status" value="1"/>
</dbReference>
<dbReference type="PANTHER" id="PTHR32071">
    <property type="entry name" value="TRANSCRIPTIONAL REGULATORY PROTEIN"/>
    <property type="match status" value="1"/>
</dbReference>
<evidence type="ECO:0000256" key="5">
    <source>
        <dbReference type="ARBA" id="ARBA00022553"/>
    </source>
</evidence>
<keyword evidence="5" id="KW-0597">Phosphoprotein</keyword>
<dbReference type="Gene3D" id="1.10.10.60">
    <property type="entry name" value="Homeodomain-like"/>
    <property type="match status" value="1"/>
</dbReference>
<sequence>MNILGINLTEKIKESLLENLDGDFSFESSYTNVGDYIENTKYNLIVMDIDGLEELDKTKTVIKEIYENQSKAIIVALGERATLDLIAWAIQLGVYDYLLKPIEEDEVIKIIEKALKDQKLKAEKLKKKETPKGTVIGNSPKMVEVYKKIGKVATNKIPVLISGEKGNGKKAVAKSIHRFSCLKEKPFVSVNCTAYQKEFLDRKLFGYEKGNIFESQVEQIGILEKGYGGSIHLGNIESLDLTLQAKLLGVLQEGAFFRVGGSKLIKTDIRIIATTSVNLEELIMNGNFIEELYHRLRILEIEIPPLRERKDDIPLMIHHFIKRFNEEFSKAVKGVSTPAMKKIMRYDWPGNVRELKSAVKSAMVLSRGRSILVEDLPSNIIGNKTTKRRGDVQDWILSDWVEGEIQMLQGSNQKDYYGNIISRVERELIRQVLEVANGKKVEAAETLGITRNTLRTKMNNYNLD</sequence>
<keyword evidence="6" id="KW-0547">Nucleotide-binding</keyword>
<accession>A0ABX9KK24</accession>
<evidence type="ECO:0000313" key="18">
    <source>
        <dbReference type="EMBL" id="REI42837.1"/>
    </source>
</evidence>
<evidence type="ECO:0000256" key="11">
    <source>
        <dbReference type="ARBA" id="ARBA00023159"/>
    </source>
</evidence>
<dbReference type="RefSeq" id="WP_114641069.1">
    <property type="nucleotide sequence ID" value="NZ_JAACIO010000002.1"/>
</dbReference>
<organism evidence="18 19">
    <name type="scientific">Psychrilyobacter piezotolerans</name>
    <dbReference type="NCBI Taxonomy" id="2293438"/>
    <lineage>
        <taxon>Bacteria</taxon>
        <taxon>Fusobacteriati</taxon>
        <taxon>Fusobacteriota</taxon>
        <taxon>Fusobacteriia</taxon>
        <taxon>Fusobacteriales</taxon>
        <taxon>Fusobacteriaceae</taxon>
        <taxon>Psychrilyobacter</taxon>
    </lineage>
</organism>
<evidence type="ECO:0000256" key="6">
    <source>
        <dbReference type="ARBA" id="ARBA00022741"/>
    </source>
</evidence>
<evidence type="ECO:0000256" key="3">
    <source>
        <dbReference type="ARBA" id="ARBA00022490"/>
    </source>
</evidence>
<dbReference type="Gene3D" id="3.40.50.2300">
    <property type="match status" value="1"/>
</dbReference>
<comment type="subcellular location">
    <subcellularLocation>
        <location evidence="1">Cytoplasm</location>
    </subcellularLocation>
</comment>
<evidence type="ECO:0000259" key="17">
    <source>
        <dbReference type="PROSITE" id="PS50110"/>
    </source>
</evidence>
<dbReference type="Gene3D" id="1.10.8.60">
    <property type="match status" value="1"/>
</dbReference>
<dbReference type="PANTHER" id="PTHR32071:SF95">
    <property type="entry name" value="DNA-BINDING TRANSCRIPTIONAL REGULATOR NTRC"/>
    <property type="match status" value="1"/>
</dbReference>
<dbReference type="InterPro" id="IPR058031">
    <property type="entry name" value="AAA_lid_NorR"/>
</dbReference>
<dbReference type="Proteomes" id="UP000263486">
    <property type="component" value="Unassembled WGS sequence"/>
</dbReference>
<gene>
    <name evidence="18" type="ORF">DYH56_01415</name>
</gene>
<evidence type="ECO:0000256" key="12">
    <source>
        <dbReference type="ARBA" id="ARBA00023163"/>
    </source>
</evidence>
<dbReference type="PROSITE" id="PS50110">
    <property type="entry name" value="RESPONSE_REGULATORY"/>
    <property type="match status" value="1"/>
</dbReference>
<feature type="domain" description="Sigma-54 factor interaction" evidence="16">
    <location>
        <begin position="135"/>
        <end position="364"/>
    </location>
</feature>
<dbReference type="EMBL" id="QUAJ01000002">
    <property type="protein sequence ID" value="REI42837.1"/>
    <property type="molecule type" value="Genomic_DNA"/>
</dbReference>
<proteinExistence type="predicted"/>
<evidence type="ECO:0000256" key="9">
    <source>
        <dbReference type="ARBA" id="ARBA00023015"/>
    </source>
</evidence>
<name>A0ABX9KK24_9FUSO</name>
<dbReference type="InterPro" id="IPR009057">
    <property type="entry name" value="Homeodomain-like_sf"/>
</dbReference>
<dbReference type="Gene3D" id="3.40.50.300">
    <property type="entry name" value="P-loop containing nucleotide triphosphate hydrolases"/>
    <property type="match status" value="1"/>
</dbReference>
<dbReference type="Pfam" id="PF00158">
    <property type="entry name" value="Sigma54_activat"/>
    <property type="match status" value="1"/>
</dbReference>
<keyword evidence="12" id="KW-0804">Transcription</keyword>
<comment type="caution">
    <text evidence="15">Lacks conserved residue(s) required for the propagation of feature annotation.</text>
</comment>
<evidence type="ECO:0000256" key="15">
    <source>
        <dbReference type="PROSITE-ProRule" id="PRU00169"/>
    </source>
</evidence>
<dbReference type="SUPFAM" id="SSF46689">
    <property type="entry name" value="Homeodomain-like"/>
    <property type="match status" value="1"/>
</dbReference>
<dbReference type="InterPro" id="IPR011006">
    <property type="entry name" value="CheY-like_superfamily"/>
</dbReference>
<protein>
    <recommendedName>
        <fullName evidence="2">DNA-binding transcriptional regulator NtrC</fullName>
    </recommendedName>
    <alternativeName>
        <fullName evidence="13">Nitrogen regulation protein NR(I)</fullName>
    </alternativeName>
    <alternativeName>
        <fullName evidence="14">Nitrogen regulator I</fullName>
    </alternativeName>
</protein>
<dbReference type="InterPro" id="IPR001789">
    <property type="entry name" value="Sig_transdc_resp-reg_receiver"/>
</dbReference>
<dbReference type="InterPro" id="IPR002197">
    <property type="entry name" value="HTH_Fis"/>
</dbReference>
<keyword evidence="19" id="KW-1185">Reference proteome</keyword>
<keyword evidence="11" id="KW-0010">Activator</keyword>
<dbReference type="SUPFAM" id="SSF52172">
    <property type="entry name" value="CheY-like"/>
    <property type="match status" value="1"/>
</dbReference>
<comment type="caution">
    <text evidence="18">The sequence shown here is derived from an EMBL/GenBank/DDBJ whole genome shotgun (WGS) entry which is preliminary data.</text>
</comment>
<keyword evidence="4" id="KW-0678">Repressor</keyword>
<evidence type="ECO:0000256" key="1">
    <source>
        <dbReference type="ARBA" id="ARBA00004496"/>
    </source>
</evidence>
<feature type="domain" description="Response regulatory" evidence="17">
    <location>
        <begin position="1"/>
        <end position="115"/>
    </location>
</feature>
<dbReference type="Pfam" id="PF02954">
    <property type="entry name" value="HTH_8"/>
    <property type="match status" value="1"/>
</dbReference>
<evidence type="ECO:0000256" key="7">
    <source>
        <dbReference type="ARBA" id="ARBA00022840"/>
    </source>
</evidence>
<evidence type="ECO:0000256" key="2">
    <source>
        <dbReference type="ARBA" id="ARBA00019059"/>
    </source>
</evidence>
<evidence type="ECO:0000256" key="13">
    <source>
        <dbReference type="ARBA" id="ARBA00029881"/>
    </source>
</evidence>
<keyword evidence="10" id="KW-0238">DNA-binding</keyword>
<evidence type="ECO:0000256" key="14">
    <source>
        <dbReference type="ARBA" id="ARBA00031910"/>
    </source>
</evidence>
<evidence type="ECO:0000313" key="19">
    <source>
        <dbReference type="Proteomes" id="UP000263486"/>
    </source>
</evidence>
<dbReference type="Pfam" id="PF25601">
    <property type="entry name" value="AAA_lid_14"/>
    <property type="match status" value="1"/>
</dbReference>
<keyword evidence="3" id="KW-0963">Cytoplasm</keyword>
<evidence type="ECO:0000256" key="4">
    <source>
        <dbReference type="ARBA" id="ARBA00022491"/>
    </source>
</evidence>
<dbReference type="InterPro" id="IPR002078">
    <property type="entry name" value="Sigma_54_int"/>
</dbReference>
<dbReference type="InterPro" id="IPR027417">
    <property type="entry name" value="P-loop_NTPase"/>
</dbReference>
<keyword evidence="8" id="KW-0902">Two-component regulatory system</keyword>
<dbReference type="PRINTS" id="PR01590">
    <property type="entry name" value="HTHFIS"/>
</dbReference>
<keyword evidence="9" id="KW-0805">Transcription regulation</keyword>
<dbReference type="CDD" id="cd00009">
    <property type="entry name" value="AAA"/>
    <property type="match status" value="1"/>
</dbReference>
<keyword evidence="7" id="KW-0067">ATP-binding</keyword>
<evidence type="ECO:0000256" key="8">
    <source>
        <dbReference type="ARBA" id="ARBA00023012"/>
    </source>
</evidence>
<reference evidence="18 19" key="1">
    <citation type="submission" date="2018-08" db="EMBL/GenBank/DDBJ databases">
        <title>Draft genome sequence of Psychrilyobacter sp. strain SD5 isolated from Black Sea water.</title>
        <authorList>
            <person name="Yadav S."/>
            <person name="Villanueva L."/>
            <person name="Damste J.S.S."/>
        </authorList>
    </citation>
    <scope>NUCLEOTIDE SEQUENCE [LARGE SCALE GENOMIC DNA]</scope>
    <source>
        <strain evidence="18 19">SD5</strain>
    </source>
</reference>